<feature type="domain" description="SF4 helicase" evidence="14">
    <location>
        <begin position="535"/>
        <end position="592"/>
    </location>
</feature>
<dbReference type="EMBL" id="MN509464">
    <property type="protein sequence ID" value="QHO64095.1"/>
    <property type="molecule type" value="Genomic_DNA"/>
</dbReference>
<evidence type="ECO:0000313" key="15">
    <source>
        <dbReference type="EMBL" id="QHO64095.1"/>
    </source>
</evidence>
<evidence type="ECO:0000256" key="13">
    <source>
        <dbReference type="RuleBase" id="RU362085"/>
    </source>
</evidence>
<dbReference type="Gene3D" id="3.40.50.300">
    <property type="entry name" value="P-loop containing nucleotide triphosphate hydrolases"/>
    <property type="match status" value="2"/>
</dbReference>
<comment type="function">
    <text evidence="11">The intein is an endonuclease.</text>
</comment>
<proteinExistence type="inferred from homology"/>
<evidence type="ECO:0000256" key="11">
    <source>
        <dbReference type="ARBA" id="ARBA00044940"/>
    </source>
</evidence>
<evidence type="ECO:0000259" key="14">
    <source>
        <dbReference type="PROSITE" id="PS51199"/>
    </source>
</evidence>
<dbReference type="PANTHER" id="PTHR30153">
    <property type="entry name" value="REPLICATIVE DNA HELICASE DNAB"/>
    <property type="match status" value="1"/>
</dbReference>
<dbReference type="GO" id="GO:0005829">
    <property type="term" value="C:cytosol"/>
    <property type="evidence" value="ECO:0007669"/>
    <property type="project" value="TreeGrafter"/>
</dbReference>
<dbReference type="EC" id="5.6.2.3" evidence="13"/>
<dbReference type="CDD" id="cd00984">
    <property type="entry name" value="DnaB_C"/>
    <property type="match status" value="1"/>
</dbReference>
<evidence type="ECO:0000256" key="1">
    <source>
        <dbReference type="ARBA" id="ARBA00008428"/>
    </source>
</evidence>
<dbReference type="InterPro" id="IPR027417">
    <property type="entry name" value="P-loop_NTPase"/>
</dbReference>
<comment type="similarity">
    <text evidence="1 13">Belongs to the helicase family. DnaB subfamily.</text>
</comment>
<sequence length="592" mass="68210">MKKYHIQLPPQHNLAEEILLGGLLINPNAITLAIIDLSIDVFAIETHQLLYRTIVQIYSDNKYIDPIILINTLWEINLLYEAGGIKKILDLIKQAQIFIPKSINNISIKYYIKIVKDKYFRRLLIQYGYYIIKLAHISDISRDIISFKADKYLNQIRNISETKSSQEIKYIITDFLLSIKSQNFISKEKGLMSGFQEIDKITDGFKNSDLIIIAGRPSMGKTSLGLSIINNLMNDSNIKIGIFSLETSKEQILYKLLSISSKISLKRLITGDINDSEWIKIQIISTNIINSICYIDDTANLSISHLNLKAKFLKSKNSQINLIMIDYLQLIQSEDILSSSRTEELSFITRTLKILAKDLCIPIIVLSQLNRNVENRINKKPLLSDLRESGCIGYNNSSVFNKQKYLIQFKLKNINNLIIKPGLKQTFLFINNIKLEKNSIQIKKEQYNYTLQNMYSEVLYSTHNHRLLTQAGWKRNDAMKYYSQIKFITNNQNIKISLVDFVNEIFLIGKETVYDIEMSEFTGFTSNNGLILHNSIEQDADLVLLLYREAYYNKNTKNFTEVIIAKHRNGPTGTAELNFNAELATFENKLLE</sequence>
<evidence type="ECO:0000256" key="5">
    <source>
        <dbReference type="ARBA" id="ARBA00022741"/>
    </source>
</evidence>
<dbReference type="InterPro" id="IPR016136">
    <property type="entry name" value="DNA_helicase_N/primase_C"/>
</dbReference>
<protein>
    <recommendedName>
        <fullName evidence="13">Replicative DNA helicase</fullName>
        <ecNumber evidence="13">5.6.2.3</ecNumber>
    </recommendedName>
</protein>
<dbReference type="InterPro" id="IPR036185">
    <property type="entry name" value="DNA_heli_DnaB-like_N_sf"/>
</dbReference>
<dbReference type="GO" id="GO:0016787">
    <property type="term" value="F:hydrolase activity"/>
    <property type="evidence" value="ECO:0007669"/>
    <property type="project" value="UniProtKB-KW"/>
</dbReference>
<dbReference type="Gene3D" id="2.170.16.10">
    <property type="entry name" value="Hedgehog/Intein (Hint) domain"/>
    <property type="match status" value="1"/>
</dbReference>
<keyword evidence="15" id="KW-0934">Plastid</keyword>
<evidence type="ECO:0000256" key="6">
    <source>
        <dbReference type="ARBA" id="ARBA00022801"/>
    </source>
</evidence>
<feature type="domain" description="SF4 helicase" evidence="14">
    <location>
        <begin position="184"/>
        <end position="390"/>
    </location>
</feature>
<dbReference type="InterPro" id="IPR007694">
    <property type="entry name" value="DNA_helicase_DnaB-like_C"/>
</dbReference>
<evidence type="ECO:0000256" key="9">
    <source>
        <dbReference type="ARBA" id="ARBA00023125"/>
    </source>
</evidence>
<evidence type="ECO:0000256" key="7">
    <source>
        <dbReference type="ARBA" id="ARBA00022806"/>
    </source>
</evidence>
<evidence type="ECO:0000256" key="12">
    <source>
        <dbReference type="ARBA" id="ARBA00048954"/>
    </source>
</evidence>
<keyword evidence="4" id="KW-0677">Repeat</keyword>
<keyword evidence="2 13" id="KW-0639">Primosome</keyword>
<keyword evidence="6 13" id="KW-0378">Hydrolase</keyword>
<dbReference type="GO" id="GO:0043139">
    <property type="term" value="F:5'-3' DNA helicase activity"/>
    <property type="evidence" value="ECO:0007669"/>
    <property type="project" value="UniProtKB-EC"/>
</dbReference>
<keyword evidence="10" id="KW-0413">Isomerase</keyword>
<gene>
    <name evidence="15" type="primary">dnaB</name>
</gene>
<comment type="function">
    <text evidence="13">The main replicative DNA helicase, it participates in initiation and elongation during chromosome replication. Travels ahead of the DNA replisome, separating dsDNA into templates for DNA synthesis. A processive ATP-dependent 5'-3' DNA helicase it has DNA-dependent ATPase activity.</text>
</comment>
<keyword evidence="8 13" id="KW-0067">ATP-binding</keyword>
<evidence type="ECO:0000256" key="4">
    <source>
        <dbReference type="ARBA" id="ARBA00022737"/>
    </source>
</evidence>
<dbReference type="Gene3D" id="1.10.860.10">
    <property type="entry name" value="DNAb Helicase, Chain A"/>
    <property type="match status" value="1"/>
</dbReference>
<dbReference type="Pfam" id="PF00772">
    <property type="entry name" value="DnaB"/>
    <property type="match status" value="1"/>
</dbReference>
<dbReference type="GO" id="GO:0005524">
    <property type="term" value="F:ATP binding"/>
    <property type="evidence" value="ECO:0007669"/>
    <property type="project" value="UniProtKB-UniRule"/>
</dbReference>
<dbReference type="AlphaFoldDB" id="A0A6B9VRL0"/>
<dbReference type="SUPFAM" id="SSF48024">
    <property type="entry name" value="N-terminal domain of DnaB helicase"/>
    <property type="match status" value="1"/>
</dbReference>
<dbReference type="SUPFAM" id="SSF51294">
    <property type="entry name" value="Hedgehog/intein (Hint) domain"/>
    <property type="match status" value="1"/>
</dbReference>
<dbReference type="InterPro" id="IPR036844">
    <property type="entry name" value="Hint_dom_sf"/>
</dbReference>
<dbReference type="GO" id="GO:0003677">
    <property type="term" value="F:DNA binding"/>
    <property type="evidence" value="ECO:0007669"/>
    <property type="project" value="UniProtKB-UniRule"/>
</dbReference>
<keyword evidence="7 13" id="KW-0347">Helicase</keyword>
<evidence type="ECO:0000256" key="2">
    <source>
        <dbReference type="ARBA" id="ARBA00022515"/>
    </source>
</evidence>
<dbReference type="GO" id="GO:0006269">
    <property type="term" value="P:DNA replication, synthesis of primer"/>
    <property type="evidence" value="ECO:0007669"/>
    <property type="project" value="UniProtKB-UniRule"/>
</dbReference>
<dbReference type="NCBIfam" id="TIGR00665">
    <property type="entry name" value="DnaB"/>
    <property type="match status" value="1"/>
</dbReference>
<organism evidence="15">
    <name type="scientific">Lympha mucosa</name>
    <dbReference type="NCBI Taxonomy" id="2045360"/>
    <lineage>
        <taxon>Eukaryota</taxon>
        <taxon>Rhodophyta</taxon>
        <taxon>Florideophyceae</taxon>
        <taxon>Nemaliophycidae</taxon>
        <taxon>Batrachospermales</taxon>
        <taxon>Batrachospermaceae</taxon>
        <taxon>Lympha</taxon>
    </lineage>
</organism>
<accession>A0A6B9VRL0</accession>
<dbReference type="PROSITE" id="PS51199">
    <property type="entry name" value="SF4_HELICASE"/>
    <property type="match status" value="2"/>
</dbReference>
<comment type="catalytic activity">
    <reaction evidence="12 13">
        <text>ATP + H2O = ADP + phosphate + H(+)</text>
        <dbReference type="Rhea" id="RHEA:13065"/>
        <dbReference type="ChEBI" id="CHEBI:15377"/>
        <dbReference type="ChEBI" id="CHEBI:15378"/>
        <dbReference type="ChEBI" id="CHEBI:30616"/>
        <dbReference type="ChEBI" id="CHEBI:43474"/>
        <dbReference type="ChEBI" id="CHEBI:456216"/>
        <dbReference type="EC" id="5.6.2.3"/>
    </reaction>
</comment>
<dbReference type="PANTHER" id="PTHR30153:SF2">
    <property type="entry name" value="REPLICATIVE DNA HELICASE"/>
    <property type="match status" value="1"/>
</dbReference>
<geneLocation type="plastid" evidence="15"/>
<dbReference type="InterPro" id="IPR007692">
    <property type="entry name" value="DNA_helicase_DnaB"/>
</dbReference>
<dbReference type="SUPFAM" id="SSF52540">
    <property type="entry name" value="P-loop containing nucleoside triphosphate hydrolases"/>
    <property type="match status" value="1"/>
</dbReference>
<dbReference type="InterPro" id="IPR007693">
    <property type="entry name" value="DNA_helicase_DnaB-like_N"/>
</dbReference>
<keyword evidence="9 13" id="KW-0238">DNA-binding</keyword>
<dbReference type="Pfam" id="PF03796">
    <property type="entry name" value="DnaB_C"/>
    <property type="match status" value="1"/>
</dbReference>
<keyword evidence="5 13" id="KW-0547">Nucleotide-binding</keyword>
<evidence type="ECO:0000256" key="10">
    <source>
        <dbReference type="ARBA" id="ARBA00023235"/>
    </source>
</evidence>
<evidence type="ECO:0000256" key="3">
    <source>
        <dbReference type="ARBA" id="ARBA00022705"/>
    </source>
</evidence>
<evidence type="ECO:0000256" key="8">
    <source>
        <dbReference type="ARBA" id="ARBA00022840"/>
    </source>
</evidence>
<reference evidence="15" key="1">
    <citation type="journal article" date="2020" name="J. Phycol.">
        <title>Relative expression analysis of light-harvesting genes in the freshwater alga Lympha mucosa (Batrachospermales, Rhodophyta).</title>
        <authorList>
            <person name="Evans J.R."/>
            <person name="Vis M.L."/>
        </authorList>
    </citation>
    <scope>NUCLEOTIDE SEQUENCE</scope>
</reference>
<keyword evidence="3 13" id="KW-0235">DNA replication</keyword>
<name>A0A6B9VRL0_9FLOR</name>